<dbReference type="EMBL" id="CP144753">
    <property type="protein sequence ID" value="WVZ95291.1"/>
    <property type="molecule type" value="Genomic_DNA"/>
</dbReference>
<name>A0AAQ3XEV7_PASNO</name>
<gene>
    <name evidence="1" type="ORF">U9M48_041076</name>
</gene>
<sequence length="82" mass="8955">MQLSRTGVLFLYRASISRSAAEPLLRIHRRSTASYPGRCKLIVSEGEEATLGPVIQVHGCCSRQAGNARGKASEASNHFELR</sequence>
<evidence type="ECO:0000313" key="2">
    <source>
        <dbReference type="Proteomes" id="UP001341281"/>
    </source>
</evidence>
<dbReference type="AlphaFoldDB" id="A0AAQ3XEV7"/>
<accession>A0AAQ3XEV7</accession>
<dbReference type="Proteomes" id="UP001341281">
    <property type="component" value="Chromosome 09"/>
</dbReference>
<keyword evidence="2" id="KW-1185">Reference proteome</keyword>
<organism evidence="1 2">
    <name type="scientific">Paspalum notatum var. saurae</name>
    <dbReference type="NCBI Taxonomy" id="547442"/>
    <lineage>
        <taxon>Eukaryota</taxon>
        <taxon>Viridiplantae</taxon>
        <taxon>Streptophyta</taxon>
        <taxon>Embryophyta</taxon>
        <taxon>Tracheophyta</taxon>
        <taxon>Spermatophyta</taxon>
        <taxon>Magnoliopsida</taxon>
        <taxon>Liliopsida</taxon>
        <taxon>Poales</taxon>
        <taxon>Poaceae</taxon>
        <taxon>PACMAD clade</taxon>
        <taxon>Panicoideae</taxon>
        <taxon>Andropogonodae</taxon>
        <taxon>Paspaleae</taxon>
        <taxon>Paspalinae</taxon>
        <taxon>Paspalum</taxon>
    </lineage>
</organism>
<evidence type="ECO:0000313" key="1">
    <source>
        <dbReference type="EMBL" id="WVZ95291.1"/>
    </source>
</evidence>
<reference evidence="1 2" key="1">
    <citation type="submission" date="2024-02" db="EMBL/GenBank/DDBJ databases">
        <title>High-quality chromosome-scale genome assembly of Pensacola bahiagrass (Paspalum notatum Flugge var. saurae).</title>
        <authorList>
            <person name="Vega J.M."/>
            <person name="Podio M."/>
            <person name="Orjuela J."/>
            <person name="Siena L.A."/>
            <person name="Pessino S.C."/>
            <person name="Combes M.C."/>
            <person name="Mariac C."/>
            <person name="Albertini E."/>
            <person name="Pupilli F."/>
            <person name="Ortiz J.P.A."/>
            <person name="Leblanc O."/>
        </authorList>
    </citation>
    <scope>NUCLEOTIDE SEQUENCE [LARGE SCALE GENOMIC DNA]</scope>
    <source>
        <strain evidence="1">R1</strain>
        <tissue evidence="1">Leaf</tissue>
    </source>
</reference>
<protein>
    <submittedName>
        <fullName evidence="1">Uncharacterized protein</fullName>
    </submittedName>
</protein>
<proteinExistence type="predicted"/>